<dbReference type="Proteomes" id="UP000091857">
    <property type="component" value="Chromosome 4"/>
</dbReference>
<evidence type="ECO:0000313" key="2">
    <source>
        <dbReference type="Proteomes" id="UP000091857"/>
    </source>
</evidence>
<protein>
    <submittedName>
        <fullName evidence="1">Uncharacterized protein</fullName>
    </submittedName>
</protein>
<comment type="caution">
    <text evidence="1">The sequence shown here is derived from an EMBL/GenBank/DDBJ whole genome shotgun (WGS) entry which is preliminary data.</text>
</comment>
<sequence>MVNVELMFEVSFTLVALLLLCIQPAIAAPPLNSNCTERCGNVNITYPFGMGKKECYLNEWFEIECNKSVYPHRPFLRRIKMEVLDISAGGSATVISPIVSSNCSGWEGDEPINLTGSPFYISNSNSFISVGCNTRALLMDEPLLRVGCDSSACNGTGCCKITVPSTVQVFNPILNQHTGGCELAFLAVDGGLLYRPEVSKFPMVLDWTINSTQTKAIDRETANCSSYLYGNGPEFQCYCNDGYEGNPYIGCTDTDECKSPNYHFCRRFTKCMNTKGSYKCVPDPKWIIIIVLCGVIGVLAIPLGCWRLYKVLRKLRDIQLKKKFFKRNGGLLLKQQLNSSDGSVQKTKIFSSKELEKATDRFSENRILGQGGQGTVYKGMLTDGRIVAIKKSKLLDEEKLQEFINEVVILSQVNHRNVVRLLGCCLETEVPLLVYEFIPNGSLFQYLHDQSEEAPLPWDMRLRIAGEVAGALAYLHSAASIPIYHRDIKSTNVLLDEKNRAKVSDFGTSRSITIDQTHLTTRVQGTFGYLDPEYYQTSQFTDKSDVYSFGVVLVELLSGKKPIYSRSSEEIMSLAMHFVVLMEENRLFDIIDARIVEHCAEEEITEVANLAKRCLNLNGKKRPTMKEVAAELDGIQTSRSKLNIVKKNNEEIEDNLSDDDSITESYETQETISDGIAIAV</sequence>
<evidence type="ECO:0000313" key="1">
    <source>
        <dbReference type="EMBL" id="KAG8656136.1"/>
    </source>
</evidence>
<proteinExistence type="predicted"/>
<name>A0ACB7HVI9_MANES</name>
<dbReference type="EMBL" id="CM004390">
    <property type="protein sequence ID" value="KAG8656136.1"/>
    <property type="molecule type" value="Genomic_DNA"/>
</dbReference>
<organism evidence="1 2">
    <name type="scientific">Manihot esculenta</name>
    <name type="common">Cassava</name>
    <name type="synonym">Jatropha manihot</name>
    <dbReference type="NCBI Taxonomy" id="3983"/>
    <lineage>
        <taxon>Eukaryota</taxon>
        <taxon>Viridiplantae</taxon>
        <taxon>Streptophyta</taxon>
        <taxon>Embryophyta</taxon>
        <taxon>Tracheophyta</taxon>
        <taxon>Spermatophyta</taxon>
        <taxon>Magnoliopsida</taxon>
        <taxon>eudicotyledons</taxon>
        <taxon>Gunneridae</taxon>
        <taxon>Pentapetalae</taxon>
        <taxon>rosids</taxon>
        <taxon>fabids</taxon>
        <taxon>Malpighiales</taxon>
        <taxon>Euphorbiaceae</taxon>
        <taxon>Crotonoideae</taxon>
        <taxon>Manihoteae</taxon>
        <taxon>Manihot</taxon>
    </lineage>
</organism>
<gene>
    <name evidence="1" type="ORF">MANES_04G100200v8</name>
</gene>
<accession>A0ACB7HVI9</accession>
<reference evidence="2" key="1">
    <citation type="journal article" date="2016" name="Nat. Biotechnol.">
        <title>Sequencing wild and cultivated cassava and related species reveals extensive interspecific hybridization and genetic diversity.</title>
        <authorList>
            <person name="Bredeson J.V."/>
            <person name="Lyons J.B."/>
            <person name="Prochnik S.E."/>
            <person name="Wu G.A."/>
            <person name="Ha C.M."/>
            <person name="Edsinger-Gonzales E."/>
            <person name="Grimwood J."/>
            <person name="Schmutz J."/>
            <person name="Rabbi I.Y."/>
            <person name="Egesi C."/>
            <person name="Nauluvula P."/>
            <person name="Lebot V."/>
            <person name="Ndunguru J."/>
            <person name="Mkamilo G."/>
            <person name="Bart R.S."/>
            <person name="Setter T.L."/>
            <person name="Gleadow R.M."/>
            <person name="Kulakow P."/>
            <person name="Ferguson M.E."/>
            <person name="Rounsley S."/>
            <person name="Rokhsar D.S."/>
        </authorList>
    </citation>
    <scope>NUCLEOTIDE SEQUENCE [LARGE SCALE GENOMIC DNA]</scope>
    <source>
        <strain evidence="2">cv. AM560-2</strain>
    </source>
</reference>
<keyword evidence="2" id="KW-1185">Reference proteome</keyword>